<reference evidence="1" key="1">
    <citation type="submission" date="2023-03" db="EMBL/GenBank/DDBJ databases">
        <title>Chromosome-level genomes of two armyworms, Mythimna separata and Mythimna loreyi, provide insights into the biosynthesis and reception of sex pheromones.</title>
        <authorList>
            <person name="Zhao H."/>
        </authorList>
    </citation>
    <scope>NUCLEOTIDE SEQUENCE</scope>
    <source>
        <strain evidence="1">BeijingLab</strain>
    </source>
</reference>
<protein>
    <submittedName>
        <fullName evidence="1">Uncharacterized protein</fullName>
    </submittedName>
</protein>
<evidence type="ECO:0000313" key="1">
    <source>
        <dbReference type="EMBL" id="KAJ8729312.1"/>
    </source>
</evidence>
<evidence type="ECO:0000313" key="2">
    <source>
        <dbReference type="Proteomes" id="UP001231649"/>
    </source>
</evidence>
<gene>
    <name evidence="1" type="ORF">PYW08_000893</name>
</gene>
<proteinExistence type="predicted"/>
<name>A0ACC2R0X3_9NEOP</name>
<accession>A0ACC2R0X3</accession>
<comment type="caution">
    <text evidence="1">The sequence shown here is derived from an EMBL/GenBank/DDBJ whole genome shotgun (WGS) entry which is preliminary data.</text>
</comment>
<dbReference type="Proteomes" id="UP001231649">
    <property type="component" value="Chromosome 10"/>
</dbReference>
<organism evidence="1 2">
    <name type="scientific">Mythimna loreyi</name>
    <dbReference type="NCBI Taxonomy" id="667449"/>
    <lineage>
        <taxon>Eukaryota</taxon>
        <taxon>Metazoa</taxon>
        <taxon>Ecdysozoa</taxon>
        <taxon>Arthropoda</taxon>
        <taxon>Hexapoda</taxon>
        <taxon>Insecta</taxon>
        <taxon>Pterygota</taxon>
        <taxon>Neoptera</taxon>
        <taxon>Endopterygota</taxon>
        <taxon>Lepidoptera</taxon>
        <taxon>Glossata</taxon>
        <taxon>Ditrysia</taxon>
        <taxon>Noctuoidea</taxon>
        <taxon>Noctuidae</taxon>
        <taxon>Noctuinae</taxon>
        <taxon>Hadenini</taxon>
        <taxon>Mythimna</taxon>
    </lineage>
</organism>
<sequence>MGLYNLFSHNVKVQYVSCFFSLATFFTLTITILNLILPFFIAYRGRGFWLRSHSFYEQPVVHFTYEYLLVAETDDHSRPIACGETNGKYVNVIRNEEDCTEFQVQEYDMTGDDKIDLLDFKLNLNLPQERTITSLAIILTLDFQLKSVCPMHMQSLAVINKEFATPPSGFKYFADLQFYQTSHLPCKQNLMHTKYNYSLFKFDKDSNENAIDSILENYFMRDVTIHTNTLYSRSQHGDTGSMTVQISLRVPEMEIKYTPSLIQELKWAWPQYLSLLVIFYWIFNKIKMFVFCNRLVMAWEIQPWKYSLGKTRNQQ</sequence>
<keyword evidence="2" id="KW-1185">Reference proteome</keyword>
<dbReference type="EMBL" id="CM056786">
    <property type="protein sequence ID" value="KAJ8729312.1"/>
    <property type="molecule type" value="Genomic_DNA"/>
</dbReference>